<sequence>MKTCLIAIFFG</sequence>
<dbReference type="EMBL" id="HACA01022129">
    <property type="protein sequence ID" value="CDW39490.1"/>
    <property type="molecule type" value="Transcribed_RNA"/>
</dbReference>
<name>A0A0K2UN69_LEPSM</name>
<evidence type="ECO:0000313" key="1">
    <source>
        <dbReference type="EMBL" id="CDW39490.1"/>
    </source>
</evidence>
<accession>A0A0K2UN69</accession>
<protein>
    <submittedName>
        <fullName evidence="1">Uncharacterized protein</fullName>
    </submittedName>
</protein>
<proteinExistence type="predicted"/>
<organism evidence="1">
    <name type="scientific">Lepeophtheirus salmonis</name>
    <name type="common">Salmon louse</name>
    <name type="synonym">Caligus salmonis</name>
    <dbReference type="NCBI Taxonomy" id="72036"/>
    <lineage>
        <taxon>Eukaryota</taxon>
        <taxon>Metazoa</taxon>
        <taxon>Ecdysozoa</taxon>
        <taxon>Arthropoda</taxon>
        <taxon>Crustacea</taxon>
        <taxon>Multicrustacea</taxon>
        <taxon>Hexanauplia</taxon>
        <taxon>Copepoda</taxon>
        <taxon>Siphonostomatoida</taxon>
        <taxon>Caligidae</taxon>
        <taxon>Lepeophtheirus</taxon>
    </lineage>
</organism>
<reference evidence="1" key="1">
    <citation type="submission" date="2014-05" db="EMBL/GenBank/DDBJ databases">
        <authorList>
            <person name="Chronopoulou M."/>
        </authorList>
    </citation>
    <scope>NUCLEOTIDE SEQUENCE</scope>
    <source>
        <tissue evidence="1">Whole organism</tissue>
    </source>
</reference>